<gene>
    <name evidence="1" type="ORF">VNO78_26882</name>
</gene>
<dbReference type="AlphaFoldDB" id="A0AAN9S1F3"/>
<sequence>MVKLLKALYQIARDVDDADDLHVLPALIRFLFLLLAKEWSQQCRVLVRDDTNRASNFSSDSQRPGGAVSVPVSVTIRCNLNFVCHDHQQYKVFCNPSRHVPSGGNLGK</sequence>
<keyword evidence="2" id="KW-1185">Reference proteome</keyword>
<evidence type="ECO:0000313" key="2">
    <source>
        <dbReference type="Proteomes" id="UP001386955"/>
    </source>
</evidence>
<name>A0AAN9S1F3_PSOTE</name>
<proteinExistence type="predicted"/>
<evidence type="ECO:0000313" key="1">
    <source>
        <dbReference type="EMBL" id="KAK7386553.1"/>
    </source>
</evidence>
<organism evidence="1 2">
    <name type="scientific">Psophocarpus tetragonolobus</name>
    <name type="common">Winged bean</name>
    <name type="synonym">Dolichos tetragonolobus</name>
    <dbReference type="NCBI Taxonomy" id="3891"/>
    <lineage>
        <taxon>Eukaryota</taxon>
        <taxon>Viridiplantae</taxon>
        <taxon>Streptophyta</taxon>
        <taxon>Embryophyta</taxon>
        <taxon>Tracheophyta</taxon>
        <taxon>Spermatophyta</taxon>
        <taxon>Magnoliopsida</taxon>
        <taxon>eudicotyledons</taxon>
        <taxon>Gunneridae</taxon>
        <taxon>Pentapetalae</taxon>
        <taxon>rosids</taxon>
        <taxon>fabids</taxon>
        <taxon>Fabales</taxon>
        <taxon>Fabaceae</taxon>
        <taxon>Papilionoideae</taxon>
        <taxon>50 kb inversion clade</taxon>
        <taxon>NPAAA clade</taxon>
        <taxon>indigoferoid/millettioid clade</taxon>
        <taxon>Phaseoleae</taxon>
        <taxon>Psophocarpus</taxon>
    </lineage>
</organism>
<protein>
    <submittedName>
        <fullName evidence="1">Uncharacterized protein</fullName>
    </submittedName>
</protein>
<comment type="caution">
    <text evidence="1">The sequence shown here is derived from an EMBL/GenBank/DDBJ whole genome shotgun (WGS) entry which is preliminary data.</text>
</comment>
<dbReference type="Proteomes" id="UP001386955">
    <property type="component" value="Unassembled WGS sequence"/>
</dbReference>
<dbReference type="EMBL" id="JAYMYS010000007">
    <property type="protein sequence ID" value="KAK7386553.1"/>
    <property type="molecule type" value="Genomic_DNA"/>
</dbReference>
<reference evidence="1 2" key="1">
    <citation type="submission" date="2024-01" db="EMBL/GenBank/DDBJ databases">
        <title>The genomes of 5 underutilized Papilionoideae crops provide insights into root nodulation and disease resistanc.</title>
        <authorList>
            <person name="Jiang F."/>
        </authorList>
    </citation>
    <scope>NUCLEOTIDE SEQUENCE [LARGE SCALE GENOMIC DNA]</scope>
    <source>
        <strain evidence="1">DUOXIRENSHENG_FW03</strain>
        <tissue evidence="1">Leaves</tissue>
    </source>
</reference>
<accession>A0AAN9S1F3</accession>